<keyword evidence="2" id="KW-1185">Reference proteome</keyword>
<sequence length="121" mass="13879">MRRLEISLKIETLVKECIGSVEKKWLRPEGDHNKLGDSNATHLGGIIEVEGIMNNCGLAAFSSALSPYYINCNDVVKRECINSFLNKYYFLTSLEDDHYWIVIEDAASDFEELLYKLDVRK</sequence>
<comment type="caution">
    <text evidence="1">The sequence shown here is derived from an EMBL/GenBank/DDBJ whole genome shotgun (WGS) entry which is preliminary data.</text>
</comment>
<gene>
    <name evidence="1" type="ORF">ACFFIX_20280</name>
</gene>
<reference evidence="1 2" key="1">
    <citation type="submission" date="2024-09" db="EMBL/GenBank/DDBJ databases">
        <authorList>
            <person name="Sun Q."/>
            <person name="Mori K."/>
        </authorList>
    </citation>
    <scope>NUCLEOTIDE SEQUENCE [LARGE SCALE GENOMIC DNA]</scope>
    <source>
        <strain evidence="1 2">CCM 7228</strain>
    </source>
</reference>
<organism evidence="1 2">
    <name type="scientific">Metabacillus herbersteinensis</name>
    <dbReference type="NCBI Taxonomy" id="283816"/>
    <lineage>
        <taxon>Bacteria</taxon>
        <taxon>Bacillati</taxon>
        <taxon>Bacillota</taxon>
        <taxon>Bacilli</taxon>
        <taxon>Bacillales</taxon>
        <taxon>Bacillaceae</taxon>
        <taxon>Metabacillus</taxon>
    </lineage>
</organism>
<evidence type="ECO:0000313" key="1">
    <source>
        <dbReference type="EMBL" id="MFC0273727.1"/>
    </source>
</evidence>
<name>A0ABV6GJ47_9BACI</name>
<protein>
    <submittedName>
        <fullName evidence="1">Uncharacterized protein</fullName>
    </submittedName>
</protein>
<accession>A0ABV6GJ47</accession>
<proteinExistence type="predicted"/>
<dbReference type="RefSeq" id="WP_378937320.1">
    <property type="nucleotide sequence ID" value="NZ_JBHLVO010000024.1"/>
</dbReference>
<evidence type="ECO:0000313" key="2">
    <source>
        <dbReference type="Proteomes" id="UP001589854"/>
    </source>
</evidence>
<dbReference type="EMBL" id="JBHLVO010000024">
    <property type="protein sequence ID" value="MFC0273727.1"/>
    <property type="molecule type" value="Genomic_DNA"/>
</dbReference>
<dbReference type="Proteomes" id="UP001589854">
    <property type="component" value="Unassembled WGS sequence"/>
</dbReference>